<accession>A0A3N1H2B7</accession>
<keyword evidence="2" id="KW-1185">Reference proteome</keyword>
<comment type="caution">
    <text evidence="1">The sequence shown here is derived from an EMBL/GenBank/DDBJ whole genome shotgun (WGS) entry which is preliminary data.</text>
</comment>
<evidence type="ECO:0000313" key="2">
    <source>
        <dbReference type="Proteomes" id="UP000268727"/>
    </source>
</evidence>
<reference evidence="1 2" key="1">
    <citation type="submission" date="2018-11" db="EMBL/GenBank/DDBJ databases">
        <title>Sequencing the genomes of 1000 actinobacteria strains.</title>
        <authorList>
            <person name="Klenk H.-P."/>
        </authorList>
    </citation>
    <scope>NUCLEOTIDE SEQUENCE [LARGE SCALE GENOMIC DNA]</scope>
    <source>
        <strain evidence="1 2">DSM 44231</strain>
    </source>
</reference>
<proteinExistence type="predicted"/>
<organism evidence="1 2">
    <name type="scientific">Saccharothrix texasensis</name>
    <dbReference type="NCBI Taxonomy" id="103734"/>
    <lineage>
        <taxon>Bacteria</taxon>
        <taxon>Bacillati</taxon>
        <taxon>Actinomycetota</taxon>
        <taxon>Actinomycetes</taxon>
        <taxon>Pseudonocardiales</taxon>
        <taxon>Pseudonocardiaceae</taxon>
        <taxon>Saccharothrix</taxon>
    </lineage>
</organism>
<dbReference type="EMBL" id="RJKM01000001">
    <property type="protein sequence ID" value="ROP36546.1"/>
    <property type="molecule type" value="Genomic_DNA"/>
</dbReference>
<gene>
    <name evidence="1" type="ORF">EDD40_1820</name>
</gene>
<evidence type="ECO:0008006" key="3">
    <source>
        <dbReference type="Google" id="ProtNLM"/>
    </source>
</evidence>
<protein>
    <recommendedName>
        <fullName evidence="3">Secreted protein</fullName>
    </recommendedName>
</protein>
<name>A0A3N1H2B7_9PSEU</name>
<evidence type="ECO:0000313" key="1">
    <source>
        <dbReference type="EMBL" id="ROP36546.1"/>
    </source>
</evidence>
<dbReference type="AlphaFoldDB" id="A0A3N1H2B7"/>
<sequence length="273" mass="29253">MAILVVTAIIVFQQDALPAHQGHPAAAAASAAAGAGRSDSSEGYRLVPVEVPDRHGEDLPVAFRIIGPDQRPATGFQLNMTKQLHFFVVRDDLSVYRHVHPEPDGDTWRTAVSLPGDGHFRMYAEFIPPSTARHPEPVVLGVPFEVPGDATKAALPSPSTETTTDSGYRVVVQGGLTLPRGAPAKIRLAVSEPGGAPVESLEPHLGAYGHITAFHTEQLSTTHLHPVEMVGIPVLRGTLTFDVWFGEAGDHRLFLEFRHGGQLHTAALTFTVA</sequence>
<dbReference type="Proteomes" id="UP000268727">
    <property type="component" value="Unassembled WGS sequence"/>
</dbReference>